<name>A0ACB7I2P7_MANES</name>
<protein>
    <submittedName>
        <fullName evidence="1">Uncharacterized protein</fullName>
    </submittedName>
</protein>
<dbReference type="EMBL" id="CM004389">
    <property type="protein sequence ID" value="KAG8658641.1"/>
    <property type="molecule type" value="Genomic_DNA"/>
</dbReference>
<evidence type="ECO:0000313" key="2">
    <source>
        <dbReference type="Proteomes" id="UP000091857"/>
    </source>
</evidence>
<evidence type="ECO:0000313" key="1">
    <source>
        <dbReference type="EMBL" id="KAG8658641.1"/>
    </source>
</evidence>
<organism evidence="1 2">
    <name type="scientific">Manihot esculenta</name>
    <name type="common">Cassava</name>
    <name type="synonym">Jatropha manihot</name>
    <dbReference type="NCBI Taxonomy" id="3983"/>
    <lineage>
        <taxon>Eukaryota</taxon>
        <taxon>Viridiplantae</taxon>
        <taxon>Streptophyta</taxon>
        <taxon>Embryophyta</taxon>
        <taxon>Tracheophyta</taxon>
        <taxon>Spermatophyta</taxon>
        <taxon>Magnoliopsida</taxon>
        <taxon>eudicotyledons</taxon>
        <taxon>Gunneridae</taxon>
        <taxon>Pentapetalae</taxon>
        <taxon>rosids</taxon>
        <taxon>fabids</taxon>
        <taxon>Malpighiales</taxon>
        <taxon>Euphorbiaceae</taxon>
        <taxon>Crotonoideae</taxon>
        <taxon>Manihoteae</taxon>
        <taxon>Manihot</taxon>
    </lineage>
</organism>
<keyword evidence="2" id="KW-1185">Reference proteome</keyword>
<comment type="caution">
    <text evidence="1">The sequence shown here is derived from an EMBL/GenBank/DDBJ whole genome shotgun (WGS) entry which is preliminary data.</text>
</comment>
<accession>A0ACB7I2P7</accession>
<reference evidence="2" key="1">
    <citation type="journal article" date="2016" name="Nat. Biotechnol.">
        <title>Sequencing wild and cultivated cassava and related species reveals extensive interspecific hybridization and genetic diversity.</title>
        <authorList>
            <person name="Bredeson J.V."/>
            <person name="Lyons J.B."/>
            <person name="Prochnik S.E."/>
            <person name="Wu G.A."/>
            <person name="Ha C.M."/>
            <person name="Edsinger-Gonzales E."/>
            <person name="Grimwood J."/>
            <person name="Schmutz J."/>
            <person name="Rabbi I.Y."/>
            <person name="Egesi C."/>
            <person name="Nauluvula P."/>
            <person name="Lebot V."/>
            <person name="Ndunguru J."/>
            <person name="Mkamilo G."/>
            <person name="Bart R.S."/>
            <person name="Setter T.L."/>
            <person name="Gleadow R.M."/>
            <person name="Kulakow P."/>
            <person name="Ferguson M.E."/>
            <person name="Rounsley S."/>
            <person name="Rokhsar D.S."/>
        </authorList>
    </citation>
    <scope>NUCLEOTIDE SEQUENCE [LARGE SCALE GENOMIC DNA]</scope>
    <source>
        <strain evidence="2">cv. AM560-2</strain>
    </source>
</reference>
<sequence length="464" mass="51217">MHHVHVGYVCVCLCLMCASYSGQAVSSVNKMLSQVVKVQRKKLAACMTCPLCNKLFRDATTVSECLHTFCRKCIYDKISDEDVDCCPVCNIDLGCAPLEKLRADHSLEDLKVKLFGSKREKTQAPAVFSSVAEAIPSFPLEGKRKERSLSSLVISTPKIGTKSLLPRKRLKSIARKSPALRESILAEELLVKKVDDCCHESLSSPETLSKILQAKRQNSIPESSKQYKTNKDTEESAEPCEGKTESWKTLNFVVEGASKSKHNKPDIEEATVQMQLPGPAENEDQVLKSIVKEHGKKSKVNGDENNSSLSPVGSVKTRKLQGVRQKRAIVTEGLNIIPPQTIVDASSKYEGRFSPIWFSLVASDDQEGDAPLPQISSCYLRVKDGSLPVSSIKKYLVQKLGLASEAEVEISLHGQPVLSTLQLHHLVEWWLHMAPSSERIETTVGSSAKEFVMVLSYGRKTQPP</sequence>
<dbReference type="Proteomes" id="UP000091857">
    <property type="component" value="Chromosome 3"/>
</dbReference>
<gene>
    <name evidence="1" type="ORF">MANES_03G169500v8</name>
</gene>
<proteinExistence type="predicted"/>